<dbReference type="OrthoDB" id="1369748at2"/>
<evidence type="ECO:0008006" key="3">
    <source>
        <dbReference type="Google" id="ProtNLM"/>
    </source>
</evidence>
<comment type="caution">
    <text evidence="1">The sequence shown here is derived from an EMBL/GenBank/DDBJ whole genome shotgun (WGS) entry which is preliminary data.</text>
</comment>
<protein>
    <recommendedName>
        <fullName evidence="3">Outer membrane protein beta-barrel domain-containing protein</fullName>
    </recommendedName>
</protein>
<accession>A0A5C6VJP3</accession>
<sequence length="218" mass="24119">MNSKKSAAALLQRIFLLGFVLIGTASISYGQVGKLLKSEINENEPKFLLRLDGKNSFIANTQVKIQGIQVGANFGKRLQLGVGYHTNRLGKSAPLAANSINEEVYLDYGSVFLEYLFFNKGRFTASYPLQMGIGDISSKITGESTGEHNFLMIYEAVMVVNYHPTKIFSIGTGLGYRVLLFGNRSFGLNFNSPIYSLKFNLNFEEILSKLNQTDLGGF</sequence>
<evidence type="ECO:0000313" key="2">
    <source>
        <dbReference type="Proteomes" id="UP000321168"/>
    </source>
</evidence>
<dbReference type="EMBL" id="VORB01000001">
    <property type="protein sequence ID" value="TXC85069.1"/>
    <property type="molecule type" value="Genomic_DNA"/>
</dbReference>
<proteinExistence type="predicted"/>
<gene>
    <name evidence="1" type="ORF">FRX97_00150</name>
</gene>
<name>A0A5C6VJP3_9FLAO</name>
<dbReference type="AlphaFoldDB" id="A0A5C6VJP3"/>
<reference evidence="1 2" key="1">
    <citation type="submission" date="2019-08" db="EMBL/GenBank/DDBJ databases">
        <title>Genome of Luteibaculum oceani JCM 18817.</title>
        <authorList>
            <person name="Bowman J.P."/>
        </authorList>
    </citation>
    <scope>NUCLEOTIDE SEQUENCE [LARGE SCALE GENOMIC DNA]</scope>
    <source>
        <strain evidence="1 2">JCM 18817</strain>
    </source>
</reference>
<dbReference type="RefSeq" id="WP_147012142.1">
    <property type="nucleotide sequence ID" value="NZ_VORB01000001.1"/>
</dbReference>
<dbReference type="Proteomes" id="UP000321168">
    <property type="component" value="Unassembled WGS sequence"/>
</dbReference>
<keyword evidence="2" id="KW-1185">Reference proteome</keyword>
<evidence type="ECO:0000313" key="1">
    <source>
        <dbReference type="EMBL" id="TXC85069.1"/>
    </source>
</evidence>
<organism evidence="1 2">
    <name type="scientific">Luteibaculum oceani</name>
    <dbReference type="NCBI Taxonomy" id="1294296"/>
    <lineage>
        <taxon>Bacteria</taxon>
        <taxon>Pseudomonadati</taxon>
        <taxon>Bacteroidota</taxon>
        <taxon>Flavobacteriia</taxon>
        <taxon>Flavobacteriales</taxon>
        <taxon>Luteibaculaceae</taxon>
        <taxon>Luteibaculum</taxon>
    </lineage>
</organism>